<dbReference type="AlphaFoldDB" id="A0A6L5EK06"/>
<keyword evidence="3" id="KW-1185">Reference proteome</keyword>
<accession>A0A6L5EK06</accession>
<feature type="non-terminal residue" evidence="2">
    <location>
        <position position="1"/>
    </location>
</feature>
<keyword evidence="1" id="KW-0472">Membrane</keyword>
<keyword evidence="1" id="KW-1133">Transmembrane helix</keyword>
<feature type="transmembrane region" description="Helical" evidence="1">
    <location>
        <begin position="12"/>
        <end position="32"/>
    </location>
</feature>
<proteinExistence type="predicted"/>
<evidence type="ECO:0000313" key="3">
    <source>
        <dbReference type="Proteomes" id="UP000475079"/>
    </source>
</evidence>
<reference evidence="2 3" key="1">
    <citation type="submission" date="2019-10" db="EMBL/GenBank/DDBJ databases">
        <title>Characterization of a new Citrobacter species.</title>
        <authorList>
            <person name="Goncalves Ribeiro T."/>
            <person name="Izdebski R."/>
            <person name="Urbanowicz P."/>
            <person name="Carmeli Y."/>
            <person name="Gniadkowski M."/>
            <person name="Peixe L."/>
        </authorList>
    </citation>
    <scope>NUCLEOTIDE SEQUENCE [LARGE SCALE GENOMIC DNA]</scope>
    <source>
        <strain evidence="2 3">NMI7905_11</strain>
    </source>
</reference>
<gene>
    <name evidence="2" type="ORF">GBB84_29155</name>
</gene>
<sequence>YPSITKVFELNLLSVLGTLVFALLLGYVSAYFPARKISKMDPVESLRYE</sequence>
<evidence type="ECO:0000313" key="2">
    <source>
        <dbReference type="EMBL" id="MPQ54900.1"/>
    </source>
</evidence>
<protein>
    <submittedName>
        <fullName evidence="2">ABC transporter permease</fullName>
    </submittedName>
</protein>
<comment type="caution">
    <text evidence="2">The sequence shown here is derived from an EMBL/GenBank/DDBJ whole genome shotgun (WGS) entry which is preliminary data.</text>
</comment>
<organism evidence="2 3">
    <name type="scientific">Citrobacter telavivensis</name>
    <dbReference type="NCBI Taxonomy" id="2653932"/>
    <lineage>
        <taxon>Bacteria</taxon>
        <taxon>Pseudomonadati</taxon>
        <taxon>Pseudomonadota</taxon>
        <taxon>Gammaproteobacteria</taxon>
        <taxon>Enterobacterales</taxon>
        <taxon>Enterobacteriaceae</taxon>
        <taxon>Citrobacter</taxon>
    </lineage>
</organism>
<evidence type="ECO:0000256" key="1">
    <source>
        <dbReference type="SAM" id="Phobius"/>
    </source>
</evidence>
<dbReference type="EMBL" id="WHIY01000191">
    <property type="protein sequence ID" value="MPQ54900.1"/>
    <property type="molecule type" value="Genomic_DNA"/>
</dbReference>
<dbReference type="Proteomes" id="UP000475079">
    <property type="component" value="Unassembled WGS sequence"/>
</dbReference>
<keyword evidence="1" id="KW-0812">Transmembrane</keyword>
<name>A0A6L5EK06_9ENTR</name>